<dbReference type="EMBL" id="JAMRXG010000016">
    <property type="protein sequence ID" value="MCM6777595.1"/>
    <property type="molecule type" value="Genomic_DNA"/>
</dbReference>
<dbReference type="Proteomes" id="UP001139157">
    <property type="component" value="Unassembled WGS sequence"/>
</dbReference>
<accession>A0A9X2J103</accession>
<evidence type="ECO:0000313" key="3">
    <source>
        <dbReference type="Proteomes" id="UP001139157"/>
    </source>
</evidence>
<dbReference type="AlphaFoldDB" id="A0A9X2J103"/>
<keyword evidence="3" id="KW-1185">Reference proteome</keyword>
<sequence length="117" mass="12801">MASQYDELGLKVQRAQYELEQIRGSGTVDGVTVEVDAENRLISVDVPGGETIVAAYRAALRDIEPKVAEATRELFADPQVQSARVFAEANSARLEAERRAQQQSEDASGGSYLKNSW</sequence>
<organism evidence="2 3">
    <name type="scientific">Nocardia pulmonis</name>
    <dbReference type="NCBI Taxonomy" id="2951408"/>
    <lineage>
        <taxon>Bacteria</taxon>
        <taxon>Bacillati</taxon>
        <taxon>Actinomycetota</taxon>
        <taxon>Actinomycetes</taxon>
        <taxon>Mycobacteriales</taxon>
        <taxon>Nocardiaceae</taxon>
        <taxon>Nocardia</taxon>
    </lineage>
</organism>
<comment type="caution">
    <text evidence="2">The sequence shown here is derived from an EMBL/GenBank/DDBJ whole genome shotgun (WGS) entry which is preliminary data.</text>
</comment>
<evidence type="ECO:0000313" key="2">
    <source>
        <dbReference type="EMBL" id="MCM6777595.1"/>
    </source>
</evidence>
<dbReference type="RefSeq" id="WP_251916902.1">
    <property type="nucleotide sequence ID" value="NZ_JAMRXG010000016.1"/>
</dbReference>
<gene>
    <name evidence="2" type="ORF">NDR86_29310</name>
</gene>
<proteinExistence type="predicted"/>
<feature type="region of interest" description="Disordered" evidence="1">
    <location>
        <begin position="95"/>
        <end position="117"/>
    </location>
</feature>
<evidence type="ECO:0000256" key="1">
    <source>
        <dbReference type="SAM" id="MobiDB-lite"/>
    </source>
</evidence>
<reference evidence="2" key="1">
    <citation type="submission" date="2022-06" db="EMBL/GenBank/DDBJ databases">
        <title>Novel species in genus nocardia.</title>
        <authorList>
            <person name="Li F."/>
        </authorList>
    </citation>
    <scope>NUCLEOTIDE SEQUENCE</scope>
    <source>
        <strain evidence="2">CDC141</strain>
    </source>
</reference>
<protein>
    <submittedName>
        <fullName evidence="2">YbaB/EbfC family nucleoid-associated protein</fullName>
    </submittedName>
</protein>
<name>A0A9X2J103_9NOCA</name>